<feature type="compositionally biased region" description="Basic and acidic residues" evidence="2">
    <location>
        <begin position="248"/>
        <end position="260"/>
    </location>
</feature>
<sequence length="676" mass="76820">MSGDDCHPRACAGKRIPKGCKKYRKNPENVVVIDVDGDDHPDVVIIDVPDSFKHKVRDSAAPRKERKVPYHKVISIDDEDSDVDHPGFTDPGVSELDSDATSSKRSFPSPDISGNHVDSVNQFHNFQAEKSSFKLSKCQKSRTGKAPCRNRYGLSPESEDGLSESDCSDCEVLEGSFEELREQWEKAYSKRRHGSFNCRYGTEDQASTSNFHGGARTNVGVDYRDDFCPGDPISSFSTYNKDAGNLSHDNDDHVDFRERGCSQPDQENACLRSETKEQDQFVPVHGNGEETFRDKDQAHAEHRNSSNNSMDFHCEDQSPKDAYWWFNMEGDKQDDCTGESSEESEERNTGASCPRSPVSANCDDKEPDLNRSQAPGEANVPERVLRDRHDVSNSSSPNETHYERAASYNEELLGDQSVQKSRLSDEIDETNGEIDGDLLRKSSANCDPKESHEAAWGKPEHLVERTCSMKDQDPFVTSTSKTKSNEETGGKGSLITQDSIINGREKLKETDEYRRAQEEEWASRKQQLQLQAEEAQRLRKKRRAETLRMLEMERRQKQRVEEVRKTQKKDEENMNLKEKLRAEIRKELTKLEMSCIDMPSLLRGLGIHVESSSVPLEASTPSLIDAARVHSAYKRALLRFHPDRASRNDIRQQVEAEEKFKLISRMKEKFRLTSCH</sequence>
<dbReference type="Proteomes" id="UP000197138">
    <property type="component" value="Unassembled WGS sequence"/>
</dbReference>
<dbReference type="EMBL" id="MTKT01003224">
    <property type="protein sequence ID" value="OWM75874.1"/>
    <property type="molecule type" value="Genomic_DNA"/>
</dbReference>
<gene>
    <name evidence="3" type="ORF">CDL15_Pgr009518</name>
</gene>
<feature type="compositionally biased region" description="Acidic residues" evidence="2">
    <location>
        <begin position="336"/>
        <end position="345"/>
    </location>
</feature>
<comment type="caution">
    <text evidence="3">The sequence shown here is derived from an EMBL/GenBank/DDBJ whole genome shotgun (WGS) entry which is preliminary data.</text>
</comment>
<dbReference type="PANTHER" id="PTHR36335">
    <property type="entry name" value="CHAPERONE DNAJ-DOMAIN SUPERFAMILY PROTEIN"/>
    <property type="match status" value="1"/>
</dbReference>
<name>A0A218WSN5_PUNGR</name>
<dbReference type="SUPFAM" id="SSF46565">
    <property type="entry name" value="Chaperone J-domain"/>
    <property type="match status" value="1"/>
</dbReference>
<feature type="region of interest" description="Disordered" evidence="2">
    <location>
        <begin position="143"/>
        <end position="165"/>
    </location>
</feature>
<dbReference type="AlphaFoldDB" id="A0A218WSN5"/>
<feature type="region of interest" description="Disordered" evidence="2">
    <location>
        <begin position="57"/>
        <end position="118"/>
    </location>
</feature>
<dbReference type="InterPro" id="IPR036869">
    <property type="entry name" value="J_dom_sf"/>
</dbReference>
<feature type="region of interest" description="Disordered" evidence="2">
    <location>
        <begin position="330"/>
        <end position="430"/>
    </location>
</feature>
<evidence type="ECO:0000256" key="1">
    <source>
        <dbReference type="SAM" id="Coils"/>
    </source>
</evidence>
<evidence type="ECO:0000313" key="4">
    <source>
        <dbReference type="Proteomes" id="UP000197138"/>
    </source>
</evidence>
<dbReference type="CDD" id="cd06257">
    <property type="entry name" value="DnaJ"/>
    <property type="match status" value="1"/>
</dbReference>
<evidence type="ECO:0000256" key="2">
    <source>
        <dbReference type="SAM" id="MobiDB-lite"/>
    </source>
</evidence>
<feature type="coiled-coil region" evidence="1">
    <location>
        <begin position="518"/>
        <end position="570"/>
    </location>
</feature>
<feature type="compositionally biased region" description="Basic and acidic residues" evidence="2">
    <location>
        <begin position="287"/>
        <end position="304"/>
    </location>
</feature>
<feature type="region of interest" description="Disordered" evidence="2">
    <location>
        <begin position="473"/>
        <end position="511"/>
    </location>
</feature>
<dbReference type="Gene3D" id="1.10.287.110">
    <property type="entry name" value="DnaJ domain"/>
    <property type="match status" value="1"/>
</dbReference>
<accession>A0A218WSN5</accession>
<evidence type="ECO:0000313" key="3">
    <source>
        <dbReference type="EMBL" id="OWM75874.1"/>
    </source>
</evidence>
<evidence type="ECO:0008006" key="5">
    <source>
        <dbReference type="Google" id="ProtNLM"/>
    </source>
</evidence>
<dbReference type="PANTHER" id="PTHR36335:SF1">
    <property type="entry name" value="CHAPERONE DNAJ-DOMAIN SUPERFAMILY PROTEIN"/>
    <property type="match status" value="1"/>
</dbReference>
<protein>
    <recommendedName>
        <fullName evidence="5">J domain-containing protein</fullName>
    </recommendedName>
</protein>
<feature type="region of interest" description="Disordered" evidence="2">
    <location>
        <begin position="238"/>
        <end position="314"/>
    </location>
</feature>
<dbReference type="InterPro" id="IPR001623">
    <property type="entry name" value="DnaJ_domain"/>
</dbReference>
<keyword evidence="1" id="KW-0175">Coiled coil</keyword>
<reference evidence="4" key="1">
    <citation type="journal article" date="2017" name="Plant J.">
        <title>The pomegranate (Punica granatum L.) genome and the genomics of punicalagin biosynthesis.</title>
        <authorList>
            <person name="Qin G."/>
            <person name="Xu C."/>
            <person name="Ming R."/>
            <person name="Tang H."/>
            <person name="Guyot R."/>
            <person name="Kramer E.M."/>
            <person name="Hu Y."/>
            <person name="Yi X."/>
            <person name="Qi Y."/>
            <person name="Xu X."/>
            <person name="Gao Z."/>
            <person name="Pan H."/>
            <person name="Jian J."/>
            <person name="Tian Y."/>
            <person name="Yue Z."/>
            <person name="Xu Y."/>
        </authorList>
    </citation>
    <scope>NUCLEOTIDE SEQUENCE [LARGE SCALE GENOMIC DNA]</scope>
    <source>
        <strain evidence="4">cv. Dabenzi</strain>
    </source>
</reference>
<proteinExistence type="predicted"/>
<organism evidence="3 4">
    <name type="scientific">Punica granatum</name>
    <name type="common">Pomegranate</name>
    <dbReference type="NCBI Taxonomy" id="22663"/>
    <lineage>
        <taxon>Eukaryota</taxon>
        <taxon>Viridiplantae</taxon>
        <taxon>Streptophyta</taxon>
        <taxon>Embryophyta</taxon>
        <taxon>Tracheophyta</taxon>
        <taxon>Spermatophyta</taxon>
        <taxon>Magnoliopsida</taxon>
        <taxon>eudicotyledons</taxon>
        <taxon>Gunneridae</taxon>
        <taxon>Pentapetalae</taxon>
        <taxon>rosids</taxon>
        <taxon>malvids</taxon>
        <taxon>Myrtales</taxon>
        <taxon>Lythraceae</taxon>
        <taxon>Punica</taxon>
    </lineage>
</organism>